<dbReference type="PANTHER" id="PTHR48051:SF1">
    <property type="entry name" value="RAS SUPPRESSOR PROTEIN 1"/>
    <property type="match status" value="1"/>
</dbReference>
<dbReference type="Pfam" id="PF23598">
    <property type="entry name" value="LRR_14"/>
    <property type="match status" value="1"/>
</dbReference>
<dbReference type="InterPro" id="IPR001611">
    <property type="entry name" value="Leu-rich_rpt"/>
</dbReference>
<dbReference type="SUPFAM" id="SSF52047">
    <property type="entry name" value="RNI-like"/>
    <property type="match status" value="1"/>
</dbReference>
<dbReference type="RefSeq" id="XP_066920636.1">
    <property type="nucleotide sequence ID" value="XM_067064535.1"/>
</dbReference>
<evidence type="ECO:0000259" key="4">
    <source>
        <dbReference type="Pfam" id="PF23598"/>
    </source>
</evidence>
<keyword evidence="6" id="KW-1185">Reference proteome</keyword>
<evidence type="ECO:0000313" key="5">
    <source>
        <dbReference type="EnsemblMetazoa" id="CLYHEMP000486.1"/>
    </source>
</evidence>
<keyword evidence="1" id="KW-0433">Leucine-rich repeat</keyword>
<dbReference type="GO" id="GO:0005737">
    <property type="term" value="C:cytoplasm"/>
    <property type="evidence" value="ECO:0007669"/>
    <property type="project" value="TreeGrafter"/>
</dbReference>
<dbReference type="InterPro" id="IPR003591">
    <property type="entry name" value="Leu-rich_rpt_typical-subtyp"/>
</dbReference>
<dbReference type="GeneID" id="136807912"/>
<evidence type="ECO:0000256" key="2">
    <source>
        <dbReference type="ARBA" id="ARBA00022737"/>
    </source>
</evidence>
<evidence type="ECO:0000256" key="3">
    <source>
        <dbReference type="SAM" id="MobiDB-lite"/>
    </source>
</evidence>
<reference evidence="5" key="1">
    <citation type="submission" date="2021-01" db="UniProtKB">
        <authorList>
            <consortium name="EnsemblMetazoa"/>
        </authorList>
    </citation>
    <scope>IDENTIFICATION</scope>
</reference>
<dbReference type="PANTHER" id="PTHR48051">
    <property type="match status" value="1"/>
</dbReference>
<protein>
    <recommendedName>
        <fullName evidence="4">Disease resistance R13L4/SHOC-2-like LRR domain-containing protein</fullName>
    </recommendedName>
</protein>
<dbReference type="OrthoDB" id="2021138at2759"/>
<dbReference type="Proteomes" id="UP000594262">
    <property type="component" value="Unplaced"/>
</dbReference>
<dbReference type="InterPro" id="IPR032675">
    <property type="entry name" value="LRR_dom_sf"/>
</dbReference>
<name>A0A7M5UPH9_9CNID</name>
<evidence type="ECO:0000313" key="6">
    <source>
        <dbReference type="Proteomes" id="UP000594262"/>
    </source>
</evidence>
<dbReference type="Gene3D" id="3.80.10.10">
    <property type="entry name" value="Ribonuclease Inhibitor"/>
    <property type="match status" value="2"/>
</dbReference>
<dbReference type="Pfam" id="PF13855">
    <property type="entry name" value="LRR_8"/>
    <property type="match status" value="1"/>
</dbReference>
<dbReference type="EnsemblMetazoa" id="CLYHEMT000486.1">
    <property type="protein sequence ID" value="CLYHEMP000486.1"/>
    <property type="gene ID" value="CLYHEMG000486"/>
</dbReference>
<dbReference type="InterPro" id="IPR050216">
    <property type="entry name" value="LRR_domain-containing"/>
</dbReference>
<proteinExistence type="predicted"/>
<dbReference type="AlphaFoldDB" id="A0A7M5UPH9"/>
<sequence length="678" mass="78112">MENGKECGDCSFDFSSQDLQSLPDELLTKELEEKIKELCLDYNDFDELPEETNRFINLVKFSISGNNLSTLPGIQQLVCLKELNLDENSLISLPDTLGELQALEKLSMIGNRLKTLPESLGKLKSLRELYIDENDLAVINFSFQNLEHLEIFEATNNKLEVLSEDIGCAKKLRILNLNHNQLLTLPESISDLEAVEILDLSNNLLKELPERFASSKRLVKFMAENNTFKYFPFWFCDLPKIEEMYLSDNSVTLEPFDDEFCSNAPNLRILEAGANYMSSISEKFGLLSKLEQVHFGSTIPELERSHFQNGNWMVKLPDSFCELKHLNKANINENQLNCLPERFGELESLTWLDLGQNMIRHLPSTFCELRNLEFLQLSKNQLEELPEEIGNFQKLIELRLDNNVLKAVPDSLGTIKGLQALDLFSNELEALPEVIFQLKKLTRLDLDRNNFNMSLADVPKITPGINYPERDPKLKNNWRGRTRQVQMDNTEVIEYKDEGEEDTIVEEEWNYQALRTAMHRGMSFWRSHTNPNERRRPTGSKANSVTITEESEPRFDDDSENLIITPSNEQIIITKQNGSFSTAFDPNEEDWDEEIKINTEYKSILLTCDERQISNKETPLTDFQKFVNQYPPAKQCFSSTGFYESFVHVKKNRENVKTSFNSGDTNVFIVEGQFDDAD</sequence>
<dbReference type="Pfam" id="PF00560">
    <property type="entry name" value="LRR_1"/>
    <property type="match status" value="1"/>
</dbReference>
<keyword evidence="2" id="KW-0677">Repeat</keyword>
<dbReference type="SMART" id="SM00364">
    <property type="entry name" value="LRR_BAC"/>
    <property type="match status" value="11"/>
</dbReference>
<evidence type="ECO:0000256" key="1">
    <source>
        <dbReference type="ARBA" id="ARBA00022614"/>
    </source>
</evidence>
<dbReference type="PROSITE" id="PS51450">
    <property type="entry name" value="LRR"/>
    <property type="match status" value="4"/>
</dbReference>
<feature type="region of interest" description="Disordered" evidence="3">
    <location>
        <begin position="527"/>
        <end position="560"/>
    </location>
</feature>
<accession>A0A7M5UPH9</accession>
<feature type="domain" description="Disease resistance R13L4/SHOC-2-like LRR" evidence="4">
    <location>
        <begin position="320"/>
        <end position="400"/>
    </location>
</feature>
<dbReference type="SMART" id="SM00369">
    <property type="entry name" value="LRR_TYP"/>
    <property type="match status" value="11"/>
</dbReference>
<organism evidence="5 6">
    <name type="scientific">Clytia hemisphaerica</name>
    <dbReference type="NCBI Taxonomy" id="252671"/>
    <lineage>
        <taxon>Eukaryota</taxon>
        <taxon>Metazoa</taxon>
        <taxon>Cnidaria</taxon>
        <taxon>Hydrozoa</taxon>
        <taxon>Hydroidolina</taxon>
        <taxon>Leptothecata</taxon>
        <taxon>Obeliida</taxon>
        <taxon>Clytiidae</taxon>
        <taxon>Clytia</taxon>
    </lineage>
</organism>
<dbReference type="SUPFAM" id="SSF52058">
    <property type="entry name" value="L domain-like"/>
    <property type="match status" value="1"/>
</dbReference>
<dbReference type="InterPro" id="IPR055414">
    <property type="entry name" value="LRR_R13L4/SHOC2-like"/>
</dbReference>